<sequence length="110" mass="12380">MKVKVVSIFRDKYTHKLYNPGEVIEIVDESRVKDLASRNLAECIETPEEKKEVKISLFDKEFEKKVLIDALKSIGAQASGNMKEETLLAKVSELDKESIAKLKVTLGIEA</sequence>
<dbReference type="Proteomes" id="UP000095541">
    <property type="component" value="Unassembled WGS sequence"/>
</dbReference>
<dbReference type="EMBL" id="CZBI01000004">
    <property type="protein sequence ID" value="CUQ23563.1"/>
    <property type="molecule type" value="Genomic_DNA"/>
</dbReference>
<organism evidence="1 2">
    <name type="scientific">Bacteroides thetaiotaomicron</name>
    <dbReference type="NCBI Taxonomy" id="818"/>
    <lineage>
        <taxon>Bacteria</taxon>
        <taxon>Pseudomonadati</taxon>
        <taxon>Bacteroidota</taxon>
        <taxon>Bacteroidia</taxon>
        <taxon>Bacteroidales</taxon>
        <taxon>Bacteroidaceae</taxon>
        <taxon>Bacteroides</taxon>
    </lineage>
</organism>
<accession>A0A174UMA7</accession>
<dbReference type="AlphaFoldDB" id="A0A174UMA7"/>
<name>A0A174UMA7_BACT4</name>
<evidence type="ECO:0000313" key="1">
    <source>
        <dbReference type="EMBL" id="CUQ23563.1"/>
    </source>
</evidence>
<protein>
    <submittedName>
        <fullName evidence="1">Uncharacterized protein</fullName>
    </submittedName>
</protein>
<evidence type="ECO:0000313" key="2">
    <source>
        <dbReference type="Proteomes" id="UP000095541"/>
    </source>
</evidence>
<gene>
    <name evidence="1" type="ORF">ERS852557_03110</name>
</gene>
<proteinExistence type="predicted"/>
<dbReference type="RefSeq" id="WP_055219916.1">
    <property type="nucleotide sequence ID" value="NZ_CZBI01000004.1"/>
</dbReference>
<reference evidence="1 2" key="1">
    <citation type="submission" date="2015-09" db="EMBL/GenBank/DDBJ databases">
        <authorList>
            <consortium name="Pathogen Informatics"/>
        </authorList>
    </citation>
    <scope>NUCLEOTIDE SEQUENCE [LARGE SCALE GENOMIC DNA]</scope>
    <source>
        <strain evidence="1 2">2789STDY5834945</strain>
    </source>
</reference>